<accession>A0AAD5JZK6</accession>
<comment type="caution">
    <text evidence="1">The sequence shown here is derived from an EMBL/GenBank/DDBJ whole genome shotgun (WGS) entry which is preliminary data.</text>
</comment>
<dbReference type="EMBL" id="JAIXMP010000060">
    <property type="protein sequence ID" value="KAI9244355.1"/>
    <property type="molecule type" value="Genomic_DNA"/>
</dbReference>
<protein>
    <submittedName>
        <fullName evidence="1">Uncharacterized protein</fullName>
    </submittedName>
</protein>
<dbReference type="AlphaFoldDB" id="A0AAD5JZK6"/>
<organism evidence="1 2">
    <name type="scientific">Phascolomyces articulosus</name>
    <dbReference type="NCBI Taxonomy" id="60185"/>
    <lineage>
        <taxon>Eukaryota</taxon>
        <taxon>Fungi</taxon>
        <taxon>Fungi incertae sedis</taxon>
        <taxon>Mucoromycota</taxon>
        <taxon>Mucoromycotina</taxon>
        <taxon>Mucoromycetes</taxon>
        <taxon>Mucorales</taxon>
        <taxon>Lichtheimiaceae</taxon>
        <taxon>Phascolomyces</taxon>
    </lineage>
</organism>
<dbReference type="Proteomes" id="UP001209540">
    <property type="component" value="Unassembled WGS sequence"/>
</dbReference>
<sequence>MLLLITIIKDTSCCLYRILTFENILYTAFLKKKIKATFISYTCYTLQQYNNI</sequence>
<name>A0AAD5JZK6_9FUNG</name>
<keyword evidence="2" id="KW-1185">Reference proteome</keyword>
<gene>
    <name evidence="1" type="ORF">BDA99DRAFT_529129</name>
</gene>
<reference evidence="1" key="2">
    <citation type="submission" date="2023-02" db="EMBL/GenBank/DDBJ databases">
        <authorList>
            <consortium name="DOE Joint Genome Institute"/>
            <person name="Mondo S.J."/>
            <person name="Chang Y."/>
            <person name="Wang Y."/>
            <person name="Ahrendt S."/>
            <person name="Andreopoulos W."/>
            <person name="Barry K."/>
            <person name="Beard J."/>
            <person name="Benny G.L."/>
            <person name="Blankenship S."/>
            <person name="Bonito G."/>
            <person name="Cuomo C."/>
            <person name="Desiro A."/>
            <person name="Gervers K.A."/>
            <person name="Hundley H."/>
            <person name="Kuo A."/>
            <person name="LaButti K."/>
            <person name="Lang B.F."/>
            <person name="Lipzen A."/>
            <person name="O'Donnell K."/>
            <person name="Pangilinan J."/>
            <person name="Reynolds N."/>
            <person name="Sandor L."/>
            <person name="Smith M.W."/>
            <person name="Tsang A."/>
            <person name="Grigoriev I.V."/>
            <person name="Stajich J.E."/>
            <person name="Spatafora J.W."/>
        </authorList>
    </citation>
    <scope>NUCLEOTIDE SEQUENCE</scope>
    <source>
        <strain evidence="1">RSA 2281</strain>
    </source>
</reference>
<reference evidence="1" key="1">
    <citation type="journal article" date="2022" name="IScience">
        <title>Evolution of zygomycete secretomes and the origins of terrestrial fungal ecologies.</title>
        <authorList>
            <person name="Chang Y."/>
            <person name="Wang Y."/>
            <person name="Mondo S."/>
            <person name="Ahrendt S."/>
            <person name="Andreopoulos W."/>
            <person name="Barry K."/>
            <person name="Beard J."/>
            <person name="Benny G.L."/>
            <person name="Blankenship S."/>
            <person name="Bonito G."/>
            <person name="Cuomo C."/>
            <person name="Desiro A."/>
            <person name="Gervers K.A."/>
            <person name="Hundley H."/>
            <person name="Kuo A."/>
            <person name="LaButti K."/>
            <person name="Lang B.F."/>
            <person name="Lipzen A."/>
            <person name="O'Donnell K."/>
            <person name="Pangilinan J."/>
            <person name="Reynolds N."/>
            <person name="Sandor L."/>
            <person name="Smith M.E."/>
            <person name="Tsang A."/>
            <person name="Grigoriev I.V."/>
            <person name="Stajich J.E."/>
            <person name="Spatafora J.W."/>
        </authorList>
    </citation>
    <scope>NUCLEOTIDE SEQUENCE</scope>
    <source>
        <strain evidence="1">RSA 2281</strain>
    </source>
</reference>
<evidence type="ECO:0000313" key="2">
    <source>
        <dbReference type="Proteomes" id="UP001209540"/>
    </source>
</evidence>
<evidence type="ECO:0000313" key="1">
    <source>
        <dbReference type="EMBL" id="KAI9244355.1"/>
    </source>
</evidence>
<proteinExistence type="predicted"/>